<reference evidence="2 3" key="1">
    <citation type="journal article" date="2016" name="Proc. Natl. Acad. Sci. U.S.A.">
        <title>Lipid metabolic changes in an early divergent fungus govern the establishment of a mutualistic symbiosis with endobacteria.</title>
        <authorList>
            <person name="Lastovetsky O.A."/>
            <person name="Gaspar M.L."/>
            <person name="Mondo S.J."/>
            <person name="LaButti K.M."/>
            <person name="Sandor L."/>
            <person name="Grigoriev I.V."/>
            <person name="Henry S.A."/>
            <person name="Pawlowska T.E."/>
        </authorList>
    </citation>
    <scope>NUCLEOTIDE SEQUENCE [LARGE SCALE GENOMIC DNA]</scope>
    <source>
        <strain evidence="2 3">ATCC 11559</strain>
    </source>
</reference>
<gene>
    <name evidence="2" type="ORF">BCV71DRAFT_227528</name>
</gene>
<dbReference type="Proteomes" id="UP000242381">
    <property type="component" value="Unassembled WGS sequence"/>
</dbReference>
<evidence type="ECO:0000256" key="1">
    <source>
        <dbReference type="SAM" id="MobiDB-lite"/>
    </source>
</evidence>
<evidence type="ECO:0000313" key="2">
    <source>
        <dbReference type="EMBL" id="ORE17447.1"/>
    </source>
</evidence>
<proteinExistence type="predicted"/>
<accession>A0A1X0RZL3</accession>
<feature type="compositionally biased region" description="Basic and acidic residues" evidence="1">
    <location>
        <begin position="96"/>
        <end position="105"/>
    </location>
</feature>
<evidence type="ECO:0000313" key="3">
    <source>
        <dbReference type="Proteomes" id="UP000242381"/>
    </source>
</evidence>
<name>A0A1X0RZL3_RHIZD</name>
<feature type="region of interest" description="Disordered" evidence="1">
    <location>
        <begin position="68"/>
        <end position="110"/>
    </location>
</feature>
<organism evidence="2 3">
    <name type="scientific">Rhizopus microsporus</name>
    <dbReference type="NCBI Taxonomy" id="58291"/>
    <lineage>
        <taxon>Eukaryota</taxon>
        <taxon>Fungi</taxon>
        <taxon>Fungi incertae sedis</taxon>
        <taxon>Mucoromycota</taxon>
        <taxon>Mucoromycotina</taxon>
        <taxon>Mucoromycetes</taxon>
        <taxon>Mucorales</taxon>
        <taxon>Mucorineae</taxon>
        <taxon>Rhizopodaceae</taxon>
        <taxon>Rhizopus</taxon>
    </lineage>
</organism>
<sequence>MDTAVVEKPKTSTAPKATKVSDTFKRIFIQAKALKEASALVSAASITAIGNQAQRSVILLNDVNESEEEEVDIEGDDYEWNAEGKEEGLDGGNDNNENKEEVKVENEEEDSEDYVSKIIKLKA</sequence>
<feature type="compositionally biased region" description="Acidic residues" evidence="1">
    <location>
        <begin position="68"/>
        <end position="80"/>
    </location>
</feature>
<dbReference type="AlphaFoldDB" id="A0A1X0RZL3"/>
<protein>
    <submittedName>
        <fullName evidence="2">Uncharacterized protein</fullName>
    </submittedName>
</protein>
<dbReference type="EMBL" id="KV921355">
    <property type="protein sequence ID" value="ORE17447.1"/>
    <property type="molecule type" value="Genomic_DNA"/>
</dbReference>